<evidence type="ECO:0000313" key="3">
    <source>
        <dbReference type="Proteomes" id="UP000295560"/>
    </source>
</evidence>
<reference evidence="2 3" key="1">
    <citation type="submission" date="2019-03" db="EMBL/GenBank/DDBJ databases">
        <title>Sequencing the genomes of 1000 actinobacteria strains.</title>
        <authorList>
            <person name="Klenk H.-P."/>
        </authorList>
    </citation>
    <scope>NUCLEOTIDE SEQUENCE [LARGE SCALE GENOMIC DNA]</scope>
    <source>
        <strain evidence="2 3">DSM 44969</strain>
    </source>
</reference>
<feature type="transmembrane region" description="Helical" evidence="1">
    <location>
        <begin position="35"/>
        <end position="52"/>
    </location>
</feature>
<feature type="transmembrane region" description="Helical" evidence="1">
    <location>
        <begin position="12"/>
        <end position="29"/>
    </location>
</feature>
<keyword evidence="3" id="KW-1185">Reference proteome</keyword>
<feature type="transmembrane region" description="Helical" evidence="1">
    <location>
        <begin position="89"/>
        <end position="111"/>
    </location>
</feature>
<evidence type="ECO:0000256" key="1">
    <source>
        <dbReference type="SAM" id="Phobius"/>
    </source>
</evidence>
<keyword evidence="1" id="KW-1133">Transmembrane helix</keyword>
<keyword evidence="1" id="KW-0472">Membrane</keyword>
<accession>A0A4R1HUX0</accession>
<dbReference type="RefSeq" id="WP_207908639.1">
    <property type="nucleotide sequence ID" value="NZ_SMFZ01000001.1"/>
</dbReference>
<dbReference type="EMBL" id="SMFZ01000001">
    <property type="protein sequence ID" value="TCK26527.1"/>
    <property type="molecule type" value="Genomic_DNA"/>
</dbReference>
<organism evidence="2 3">
    <name type="scientific">Pseudonocardia endophytica</name>
    <dbReference type="NCBI Taxonomy" id="401976"/>
    <lineage>
        <taxon>Bacteria</taxon>
        <taxon>Bacillati</taxon>
        <taxon>Actinomycetota</taxon>
        <taxon>Actinomycetes</taxon>
        <taxon>Pseudonocardiales</taxon>
        <taxon>Pseudonocardiaceae</taxon>
        <taxon>Pseudonocardia</taxon>
    </lineage>
</organism>
<comment type="caution">
    <text evidence="2">The sequence shown here is derived from an EMBL/GenBank/DDBJ whole genome shotgun (WGS) entry which is preliminary data.</text>
</comment>
<dbReference type="Proteomes" id="UP000295560">
    <property type="component" value="Unassembled WGS sequence"/>
</dbReference>
<protein>
    <submittedName>
        <fullName evidence="2">Uncharacterized protein</fullName>
    </submittedName>
</protein>
<evidence type="ECO:0000313" key="2">
    <source>
        <dbReference type="EMBL" id="TCK26527.1"/>
    </source>
</evidence>
<proteinExistence type="predicted"/>
<feature type="transmembrane region" description="Helical" evidence="1">
    <location>
        <begin position="64"/>
        <end position="83"/>
    </location>
</feature>
<sequence>MNRVPAGAQLTVLMVVTVLLAVLELMFQFTYLGPVPLPIGALVIVLTMPWLVRTTVDAWPTTAGAALVPVVWFLVTVVFGLLGPGGDTLLVAAWQTLLLLVVGVLTGLFCFRRNVDRMIAAAAAAREERSTRPSDPRIGNAGRAT</sequence>
<gene>
    <name evidence="2" type="ORF">EV378_2364</name>
</gene>
<name>A0A4R1HUX0_PSEEN</name>
<dbReference type="AlphaFoldDB" id="A0A4R1HUX0"/>
<keyword evidence="1" id="KW-0812">Transmembrane</keyword>